<accession>T1FVK5</accession>
<evidence type="ECO:0000313" key="10">
    <source>
        <dbReference type="Proteomes" id="UP000015101"/>
    </source>
</evidence>
<evidence type="ECO:0000256" key="1">
    <source>
        <dbReference type="ARBA" id="ARBA00009986"/>
    </source>
</evidence>
<feature type="active site" evidence="5">
    <location>
        <position position="291"/>
    </location>
</feature>
<dbReference type="PROSITE" id="PS00070">
    <property type="entry name" value="ALDEHYDE_DEHYDR_CYS"/>
    <property type="match status" value="1"/>
</dbReference>
<organism evidence="9 10">
    <name type="scientific">Helobdella robusta</name>
    <name type="common">Californian leech</name>
    <dbReference type="NCBI Taxonomy" id="6412"/>
    <lineage>
        <taxon>Eukaryota</taxon>
        <taxon>Metazoa</taxon>
        <taxon>Spiralia</taxon>
        <taxon>Lophotrochozoa</taxon>
        <taxon>Annelida</taxon>
        <taxon>Clitellata</taxon>
        <taxon>Hirudinea</taxon>
        <taxon>Rhynchobdellida</taxon>
        <taxon>Glossiphoniidae</taxon>
        <taxon>Helobdella</taxon>
    </lineage>
</organism>
<dbReference type="STRING" id="6412.T1FVK5"/>
<dbReference type="CTD" id="20212851"/>
<dbReference type="Proteomes" id="UP000015101">
    <property type="component" value="Unassembled WGS sequence"/>
</dbReference>
<dbReference type="EnsemblMetazoa" id="HelroT194011">
    <property type="protein sequence ID" value="HelroP194011"/>
    <property type="gene ID" value="HelroG194011"/>
</dbReference>
<evidence type="ECO:0000256" key="2">
    <source>
        <dbReference type="ARBA" id="ARBA00023002"/>
    </source>
</evidence>
<reference evidence="8 10" key="2">
    <citation type="journal article" date="2013" name="Nature">
        <title>Insights into bilaterian evolution from three spiralian genomes.</title>
        <authorList>
            <person name="Simakov O."/>
            <person name="Marletaz F."/>
            <person name="Cho S.J."/>
            <person name="Edsinger-Gonzales E."/>
            <person name="Havlak P."/>
            <person name="Hellsten U."/>
            <person name="Kuo D.H."/>
            <person name="Larsson T."/>
            <person name="Lv J."/>
            <person name="Arendt D."/>
            <person name="Savage R."/>
            <person name="Osoegawa K."/>
            <person name="de Jong P."/>
            <person name="Grimwood J."/>
            <person name="Chapman J.A."/>
            <person name="Shapiro H."/>
            <person name="Aerts A."/>
            <person name="Otillar R.P."/>
            <person name="Terry A.Y."/>
            <person name="Boore J.L."/>
            <person name="Grigoriev I.V."/>
            <person name="Lindberg D.R."/>
            <person name="Seaver E.C."/>
            <person name="Weisblat D.A."/>
            <person name="Putnam N.H."/>
            <person name="Rokhsar D.S."/>
        </authorList>
    </citation>
    <scope>NUCLEOTIDE SEQUENCE</scope>
</reference>
<dbReference type="HOGENOM" id="CLU_005391_0_1_1"/>
<dbReference type="Pfam" id="PF00171">
    <property type="entry name" value="Aldedh"/>
    <property type="match status" value="1"/>
</dbReference>
<evidence type="ECO:0000256" key="4">
    <source>
        <dbReference type="ARBA" id="ARBA00024226"/>
    </source>
</evidence>
<dbReference type="SUPFAM" id="SSF53720">
    <property type="entry name" value="ALDH-like"/>
    <property type="match status" value="1"/>
</dbReference>
<dbReference type="GeneID" id="20212851"/>
<feature type="domain" description="Aldehyde dehydrogenase" evidence="7">
    <location>
        <begin position="51"/>
        <end position="514"/>
    </location>
</feature>
<dbReference type="OrthoDB" id="310895at2759"/>
<dbReference type="GO" id="GO:0004029">
    <property type="term" value="F:aldehyde dehydrogenase (NAD+) activity"/>
    <property type="evidence" value="ECO:0000318"/>
    <property type="project" value="GO_Central"/>
</dbReference>
<dbReference type="FunFam" id="3.40.605.10:FF:000029">
    <property type="entry name" value="Aldehyde dehydrogenase, mitochondrial"/>
    <property type="match status" value="1"/>
</dbReference>
<dbReference type="InterPro" id="IPR029510">
    <property type="entry name" value="Ald_DH_CS_GLU"/>
</dbReference>
<dbReference type="EMBL" id="KB097599">
    <property type="protein sequence ID" value="ESN93657.1"/>
    <property type="molecule type" value="Genomic_DNA"/>
</dbReference>
<dbReference type="InterPro" id="IPR016160">
    <property type="entry name" value="Ald_DH_CS_CYS"/>
</dbReference>
<keyword evidence="3" id="KW-0520">NAD</keyword>
<evidence type="ECO:0000259" key="7">
    <source>
        <dbReference type="Pfam" id="PF00171"/>
    </source>
</evidence>
<dbReference type="InParanoid" id="T1FVK5"/>
<dbReference type="Gene3D" id="3.40.309.10">
    <property type="entry name" value="Aldehyde Dehydrogenase, Chain A, domain 2"/>
    <property type="match status" value="1"/>
</dbReference>
<protein>
    <recommendedName>
        <fullName evidence="4">aldehyde dehydrogenase (NAD(+))</fullName>
        <ecNumber evidence="4">1.2.1.3</ecNumber>
    </recommendedName>
</protein>
<dbReference type="FunCoup" id="T1FVK5">
    <property type="interactions" value="970"/>
</dbReference>
<evidence type="ECO:0000256" key="3">
    <source>
        <dbReference type="ARBA" id="ARBA00023027"/>
    </source>
</evidence>
<dbReference type="EMBL" id="AMQM01007347">
    <property type="status" value="NOT_ANNOTATED_CDS"/>
    <property type="molecule type" value="Genomic_DNA"/>
</dbReference>
<dbReference type="PANTHER" id="PTHR11699">
    <property type="entry name" value="ALDEHYDE DEHYDROGENASE-RELATED"/>
    <property type="match status" value="1"/>
</dbReference>
<dbReference type="EC" id="1.2.1.3" evidence="4"/>
<dbReference type="GO" id="GO:0006081">
    <property type="term" value="P:aldehyde metabolic process"/>
    <property type="evidence" value="ECO:0000318"/>
    <property type="project" value="GO_Central"/>
</dbReference>
<dbReference type="FunFam" id="3.40.309.10:FF:000001">
    <property type="entry name" value="Mitochondrial aldehyde dehydrogenase 2"/>
    <property type="match status" value="1"/>
</dbReference>
<keyword evidence="2 6" id="KW-0560">Oxidoreductase</keyword>
<evidence type="ECO:0000256" key="6">
    <source>
        <dbReference type="RuleBase" id="RU003345"/>
    </source>
</evidence>
<reference evidence="9" key="3">
    <citation type="submission" date="2015-06" db="UniProtKB">
        <authorList>
            <consortium name="EnsemblMetazoa"/>
        </authorList>
    </citation>
    <scope>IDENTIFICATION</scope>
</reference>
<gene>
    <name evidence="9" type="primary">20212851</name>
    <name evidence="8" type="ORF">HELRODRAFT_194011</name>
</gene>
<dbReference type="PROSITE" id="PS00687">
    <property type="entry name" value="ALDEHYDE_DEHYDR_GLU"/>
    <property type="match status" value="1"/>
</dbReference>
<dbReference type="KEGG" id="hro:HELRODRAFT_194011"/>
<dbReference type="InterPro" id="IPR016161">
    <property type="entry name" value="Ald_DH/histidinol_DH"/>
</dbReference>
<dbReference type="InterPro" id="IPR016163">
    <property type="entry name" value="Ald_DH_C"/>
</dbReference>
<comment type="similarity">
    <text evidence="1 6">Belongs to the aldehyde dehydrogenase family.</text>
</comment>
<proteinExistence type="inferred from homology"/>
<evidence type="ECO:0000313" key="9">
    <source>
        <dbReference type="EnsemblMetazoa" id="HelroP194011"/>
    </source>
</evidence>
<dbReference type="OMA" id="GQLIMQY"/>
<dbReference type="CDD" id="cd07141">
    <property type="entry name" value="ALDH_F1AB_F2_RALDH1"/>
    <property type="match status" value="1"/>
</dbReference>
<keyword evidence="10" id="KW-1185">Reference proteome</keyword>
<reference evidence="10" key="1">
    <citation type="submission" date="2012-12" db="EMBL/GenBank/DDBJ databases">
        <authorList>
            <person name="Hellsten U."/>
            <person name="Grimwood J."/>
            <person name="Chapman J.A."/>
            <person name="Shapiro H."/>
            <person name="Aerts A."/>
            <person name="Otillar R.P."/>
            <person name="Terry A.Y."/>
            <person name="Boore J.L."/>
            <person name="Simakov O."/>
            <person name="Marletaz F."/>
            <person name="Cho S.-J."/>
            <person name="Edsinger-Gonzales E."/>
            <person name="Havlak P."/>
            <person name="Kuo D.-H."/>
            <person name="Larsson T."/>
            <person name="Lv J."/>
            <person name="Arendt D."/>
            <person name="Savage R."/>
            <person name="Osoegawa K."/>
            <person name="de Jong P."/>
            <person name="Lindberg D.R."/>
            <person name="Seaver E.C."/>
            <person name="Weisblat D.A."/>
            <person name="Putnam N.H."/>
            <person name="Grigoriev I.V."/>
            <person name="Rokhsar D.S."/>
        </authorList>
    </citation>
    <scope>NUCLEOTIDE SEQUENCE</scope>
</reference>
<dbReference type="InterPro" id="IPR016162">
    <property type="entry name" value="Ald_DH_N"/>
</dbReference>
<evidence type="ECO:0000313" key="8">
    <source>
        <dbReference type="EMBL" id="ESN93657.1"/>
    </source>
</evidence>
<dbReference type="AlphaFoldDB" id="T1FVK5"/>
<evidence type="ECO:0000256" key="5">
    <source>
        <dbReference type="PROSITE-ProRule" id="PRU10007"/>
    </source>
</evidence>
<dbReference type="InterPro" id="IPR015590">
    <property type="entry name" value="Aldehyde_DH_dom"/>
</dbReference>
<dbReference type="RefSeq" id="XP_009028293.1">
    <property type="nucleotide sequence ID" value="XM_009030045.1"/>
</dbReference>
<dbReference type="Gene3D" id="3.40.605.10">
    <property type="entry name" value="Aldehyde Dehydrogenase, Chain A, domain 1"/>
    <property type="match status" value="1"/>
</dbReference>
<dbReference type="eggNOG" id="KOG2450">
    <property type="taxonomic scope" value="Eukaryota"/>
</dbReference>
<name>T1FVK5_HELRO</name>
<sequence length="523" mass="57200">MSAALIRKSFSVIKNLNKFNNNLRLAYAATLPKPVEKPDVKYTKIFLNNEWVDSVCGKTFKTINPATESVICEVAEGDKADVDRAVKAARDAYKLGSPWRMMDASERGVLLNRLADLIERDRVLLASLESLDNGKPYSYAYNADLDLSIKCYRYYAGYANKNHGKTIPINGEYFSYTRHEPIGICGQIIPWNFPLLMQAWKLAPALAMGNVVILKTAEQTPLSANYVAALSAEAGFPPGVISVIPGFGPTAGEAIARHPHIHKVAFTGSTEVGKLVAQAAAQTNLKRVSLELGGKSPNIVLADADLDEAVDTANFGLFFNQGQCCCAGSRIFVEENIYDQFVEKSVEKAKNMVVGDPFDGNVVQGPQVDEEQANKIMQLIASGKKDGAKLCTGGQRLHRKGYFIQPTVFADVKDGMRIAREEIFGPVMQILKFKSLKEVIERANDSEYGLAAAVNTKDIEKALYLAHRLEAGTVWVNCYDVFDAAAPFGGFKASGHGRELGEYGLEAYTEVKTVTIKVPSTCK</sequence>